<organism evidence="3 4">
    <name type="scientific">Pseudomonas hunanensis</name>
    <dbReference type="NCBI Taxonomy" id="1247546"/>
    <lineage>
        <taxon>Bacteria</taxon>
        <taxon>Pseudomonadati</taxon>
        <taxon>Pseudomonadota</taxon>
        <taxon>Gammaproteobacteria</taxon>
        <taxon>Pseudomonadales</taxon>
        <taxon>Pseudomonadaceae</taxon>
        <taxon>Pseudomonas</taxon>
    </lineage>
</organism>
<evidence type="ECO:0000256" key="1">
    <source>
        <dbReference type="ARBA" id="ARBA00023172"/>
    </source>
</evidence>
<comment type="caution">
    <text evidence="3">The sequence shown here is derived from an EMBL/GenBank/DDBJ whole genome shotgun (WGS) entry which is preliminary data.</text>
</comment>
<accession>A0ABD6NBN8</accession>
<dbReference type="AlphaFoldDB" id="A0ABD6NBN8"/>
<proteinExistence type="predicted"/>
<protein>
    <recommendedName>
        <fullName evidence="2">Tyr recombinase domain-containing protein</fullName>
    </recommendedName>
</protein>
<dbReference type="Gene3D" id="1.10.443.10">
    <property type="entry name" value="Intergrase catalytic core"/>
    <property type="match status" value="1"/>
</dbReference>
<feature type="domain" description="Tyr recombinase" evidence="2">
    <location>
        <begin position="147"/>
        <end position="328"/>
    </location>
</feature>
<dbReference type="PROSITE" id="PS51898">
    <property type="entry name" value="TYR_RECOMBINASE"/>
    <property type="match status" value="1"/>
</dbReference>
<dbReference type="Pfam" id="PF00589">
    <property type="entry name" value="Phage_integrase"/>
    <property type="match status" value="1"/>
</dbReference>
<dbReference type="InterPro" id="IPR013762">
    <property type="entry name" value="Integrase-like_cat_sf"/>
</dbReference>
<dbReference type="InterPro" id="IPR002104">
    <property type="entry name" value="Integrase_catalytic"/>
</dbReference>
<dbReference type="RefSeq" id="WP_179052678.1">
    <property type="nucleotide sequence ID" value="NZ_QJRE01000096.1"/>
</dbReference>
<dbReference type="Proteomes" id="UP000704738">
    <property type="component" value="Unassembled WGS sequence"/>
</dbReference>
<evidence type="ECO:0000313" key="3">
    <source>
        <dbReference type="EMBL" id="NWL45645.1"/>
    </source>
</evidence>
<dbReference type="EMBL" id="QJRE01000096">
    <property type="protein sequence ID" value="NWL45645.1"/>
    <property type="molecule type" value="Genomic_DNA"/>
</dbReference>
<reference evidence="3 4" key="1">
    <citation type="submission" date="2018-06" db="EMBL/GenBank/DDBJ databases">
        <title>Bacteria isolated from soil of Wuhan.</title>
        <authorList>
            <person name="Xiang W."/>
            <person name="Huang C."/>
        </authorList>
    </citation>
    <scope>NUCLEOTIDE SEQUENCE [LARGE SCALE GENOMIC DNA]</scope>
    <source>
        <strain evidence="4">xwS4</strain>
    </source>
</reference>
<gene>
    <name evidence="3" type="ORF">DM819_07110</name>
</gene>
<evidence type="ECO:0000259" key="2">
    <source>
        <dbReference type="PROSITE" id="PS51898"/>
    </source>
</evidence>
<name>A0ABD6NBN8_9PSED</name>
<dbReference type="GO" id="GO:0006310">
    <property type="term" value="P:DNA recombination"/>
    <property type="evidence" value="ECO:0007669"/>
    <property type="project" value="UniProtKB-KW"/>
</dbReference>
<sequence length="328" mass="35746">MRVPVHPKDLIRNSGLKKLAKNLQKQWCGPGALTHTSALELLAQGLGYKDYKDLAVSTSEQMPAGTLPSQSAVRQALMLAIKAAMTPGDWFASDQAALAQMIESLHLNALSAFKVPEKVLQPPRHGEQSTGSHMFALRAQMARSARKLSSQLSGEELESLSRAIETTESLRDQALMSLMMAGLRNAEYLNARPSDFAGGDERTLFVSRGPKKARVILPQKYWAPVSRFIATANLADDALLFQSKKSPDISISPSARKKLCEAWARKAGIDPARVSPLTIRLSVKWDAAMQMAAVSSPFPSVAKQMGHWPTESMAKYYLSGGLDAKLSE</sequence>
<keyword evidence="1" id="KW-0233">DNA recombination</keyword>
<dbReference type="InterPro" id="IPR011010">
    <property type="entry name" value="DNA_brk_join_enz"/>
</dbReference>
<evidence type="ECO:0000313" key="4">
    <source>
        <dbReference type="Proteomes" id="UP000704738"/>
    </source>
</evidence>
<dbReference type="SUPFAM" id="SSF56349">
    <property type="entry name" value="DNA breaking-rejoining enzymes"/>
    <property type="match status" value="1"/>
</dbReference>